<accession>A0ABW3K133</accession>
<organism evidence="1 2">
    <name type="scientific">Ohtaekwangia kribbensis</name>
    <dbReference type="NCBI Taxonomy" id="688913"/>
    <lineage>
        <taxon>Bacteria</taxon>
        <taxon>Pseudomonadati</taxon>
        <taxon>Bacteroidota</taxon>
        <taxon>Cytophagia</taxon>
        <taxon>Cytophagales</taxon>
        <taxon>Fulvivirgaceae</taxon>
        <taxon>Ohtaekwangia</taxon>
    </lineage>
</organism>
<dbReference type="Proteomes" id="UP001597112">
    <property type="component" value="Unassembled WGS sequence"/>
</dbReference>
<dbReference type="RefSeq" id="WP_377577040.1">
    <property type="nucleotide sequence ID" value="NZ_JBHTKA010000001.1"/>
</dbReference>
<proteinExistence type="predicted"/>
<protein>
    <recommendedName>
        <fullName evidence="3">Universal stress protein</fullName>
    </recommendedName>
</protein>
<evidence type="ECO:0000313" key="1">
    <source>
        <dbReference type="EMBL" id="MFD0999135.1"/>
    </source>
</evidence>
<keyword evidence="2" id="KW-1185">Reference proteome</keyword>
<evidence type="ECO:0000313" key="2">
    <source>
        <dbReference type="Proteomes" id="UP001597112"/>
    </source>
</evidence>
<gene>
    <name evidence="1" type="ORF">ACFQ21_07445</name>
</gene>
<sequence>MKNILIPTTFEADTLQAMKMAAYMTENKGRIVLISSSEISDSITELLFLSAKDHINTTKRDALRAAWKEYKIENNISMAAEEHHQFGMSRPVMQKLLEGFEADIIIAPPSIQQSKQYIHKLLLKLLHKSDCPLLLLPEKQQPSETIQRALFLDERTQPLSASLQQLPFHVIHQSMIQEHKHQPLNTLVDQLNVDLIVQAKRNDETAGEYVDVSHLGLPVLTV</sequence>
<evidence type="ECO:0008006" key="3">
    <source>
        <dbReference type="Google" id="ProtNLM"/>
    </source>
</evidence>
<reference evidence="2" key="1">
    <citation type="journal article" date="2019" name="Int. J. Syst. Evol. Microbiol.">
        <title>The Global Catalogue of Microorganisms (GCM) 10K type strain sequencing project: providing services to taxonomists for standard genome sequencing and annotation.</title>
        <authorList>
            <consortium name="The Broad Institute Genomics Platform"/>
            <consortium name="The Broad Institute Genome Sequencing Center for Infectious Disease"/>
            <person name="Wu L."/>
            <person name="Ma J."/>
        </authorList>
    </citation>
    <scope>NUCLEOTIDE SEQUENCE [LARGE SCALE GENOMIC DNA]</scope>
    <source>
        <strain evidence="2">CCUG 58938</strain>
    </source>
</reference>
<name>A0ABW3K133_9BACT</name>
<dbReference type="EMBL" id="JBHTKA010000001">
    <property type="protein sequence ID" value="MFD0999135.1"/>
    <property type="molecule type" value="Genomic_DNA"/>
</dbReference>
<comment type="caution">
    <text evidence="1">The sequence shown here is derived from an EMBL/GenBank/DDBJ whole genome shotgun (WGS) entry which is preliminary data.</text>
</comment>